<reference evidence="2" key="2">
    <citation type="submission" date="2015-01" db="EMBL/GenBank/DDBJ databases">
        <title>Evolutionary Origins and Diversification of the Mycorrhizal Mutualists.</title>
        <authorList>
            <consortium name="DOE Joint Genome Institute"/>
            <consortium name="Mycorrhizal Genomics Consortium"/>
            <person name="Kohler A."/>
            <person name="Kuo A."/>
            <person name="Nagy L.G."/>
            <person name="Floudas D."/>
            <person name="Copeland A."/>
            <person name="Barry K.W."/>
            <person name="Cichocki N."/>
            <person name="Veneault-Fourrey C."/>
            <person name="LaButti K."/>
            <person name="Lindquist E.A."/>
            <person name="Lipzen A."/>
            <person name="Lundell T."/>
            <person name="Morin E."/>
            <person name="Murat C."/>
            <person name="Riley R."/>
            <person name="Ohm R."/>
            <person name="Sun H."/>
            <person name="Tunlid A."/>
            <person name="Henrissat B."/>
            <person name="Grigoriev I.V."/>
            <person name="Hibbett D.S."/>
            <person name="Martin F."/>
        </authorList>
    </citation>
    <scope>NUCLEOTIDE SEQUENCE [LARGE SCALE GENOMIC DNA]</scope>
    <source>
        <strain evidence="2">F 1598</strain>
    </source>
</reference>
<evidence type="ECO:0000313" key="2">
    <source>
        <dbReference type="Proteomes" id="UP000054166"/>
    </source>
</evidence>
<dbReference type="OrthoDB" id="2588098at2759"/>
<reference evidence="1 2" key="1">
    <citation type="submission" date="2014-04" db="EMBL/GenBank/DDBJ databases">
        <authorList>
            <consortium name="DOE Joint Genome Institute"/>
            <person name="Kuo A."/>
            <person name="Tarkka M."/>
            <person name="Buscot F."/>
            <person name="Kohler A."/>
            <person name="Nagy L.G."/>
            <person name="Floudas D."/>
            <person name="Copeland A."/>
            <person name="Barry K.W."/>
            <person name="Cichocki N."/>
            <person name="Veneault-Fourrey C."/>
            <person name="LaButti K."/>
            <person name="Lindquist E.A."/>
            <person name="Lipzen A."/>
            <person name="Lundell T."/>
            <person name="Morin E."/>
            <person name="Murat C."/>
            <person name="Sun H."/>
            <person name="Tunlid A."/>
            <person name="Henrissat B."/>
            <person name="Grigoriev I.V."/>
            <person name="Hibbett D.S."/>
            <person name="Martin F."/>
            <person name="Nordberg H.P."/>
            <person name="Cantor M.N."/>
            <person name="Hua S.X."/>
        </authorList>
    </citation>
    <scope>NUCLEOTIDE SEQUENCE [LARGE SCALE GENOMIC DNA]</scope>
    <source>
        <strain evidence="1 2">F 1598</strain>
    </source>
</reference>
<protein>
    <submittedName>
        <fullName evidence="1">Uncharacterized protein</fullName>
    </submittedName>
</protein>
<dbReference type="HOGENOM" id="CLU_044126_2_2_1"/>
<dbReference type="EMBL" id="KN832982">
    <property type="protein sequence ID" value="KIM86342.1"/>
    <property type="molecule type" value="Genomic_DNA"/>
</dbReference>
<organism evidence="1 2">
    <name type="scientific">Piloderma croceum (strain F 1598)</name>
    <dbReference type="NCBI Taxonomy" id="765440"/>
    <lineage>
        <taxon>Eukaryota</taxon>
        <taxon>Fungi</taxon>
        <taxon>Dikarya</taxon>
        <taxon>Basidiomycota</taxon>
        <taxon>Agaricomycotina</taxon>
        <taxon>Agaricomycetes</taxon>
        <taxon>Agaricomycetidae</taxon>
        <taxon>Atheliales</taxon>
        <taxon>Atheliaceae</taxon>
        <taxon>Piloderma</taxon>
    </lineage>
</organism>
<evidence type="ECO:0000313" key="1">
    <source>
        <dbReference type="EMBL" id="KIM86342.1"/>
    </source>
</evidence>
<gene>
    <name evidence="1" type="ORF">PILCRDRAFT_86545</name>
</gene>
<name>A0A0C3C9F9_PILCF</name>
<dbReference type="AlphaFoldDB" id="A0A0C3C9F9"/>
<dbReference type="Proteomes" id="UP000054166">
    <property type="component" value="Unassembled WGS sequence"/>
</dbReference>
<keyword evidence="2" id="KW-1185">Reference proteome</keyword>
<proteinExistence type="predicted"/>
<accession>A0A0C3C9F9</accession>
<dbReference type="InParanoid" id="A0A0C3C9F9"/>
<sequence>MGQFWMIANLDKEQTMGSWFGLRWLFNDHKLDDDALHAIASNWSVCPFKVPEPESLPFTNKSSGMKRVLRNLTKNQYVREEAIKVAALESTECKCDRAEPVGFGEVVLSRICWSAEYYGPHRTYSGNHHKGPWAGNRFDISTVEMVEFKGSQWVDVSDEVSAEMNRIWRSEYGQQWVEWKEIGQVIAVAKNQEELMIGVLDTHPE</sequence>